<evidence type="ECO:0000313" key="2">
    <source>
        <dbReference type="Proteomes" id="UP000297031"/>
    </source>
</evidence>
<dbReference type="PANTHER" id="PTHR37817">
    <property type="entry name" value="N-ACETYLTRANSFERASE EIS"/>
    <property type="match status" value="1"/>
</dbReference>
<dbReference type="InterPro" id="IPR051554">
    <property type="entry name" value="Acetyltransferase_Eis"/>
</dbReference>
<dbReference type="EMBL" id="CP039393">
    <property type="protein sequence ID" value="QCD34898.1"/>
    <property type="molecule type" value="Genomic_DNA"/>
</dbReference>
<organism evidence="1 2">
    <name type="scientific">Muribaculum gordoncarteri</name>
    <dbReference type="NCBI Taxonomy" id="2530390"/>
    <lineage>
        <taxon>Bacteria</taxon>
        <taxon>Pseudomonadati</taxon>
        <taxon>Bacteroidota</taxon>
        <taxon>Bacteroidia</taxon>
        <taxon>Bacteroidales</taxon>
        <taxon>Muribaculaceae</taxon>
        <taxon>Muribaculum</taxon>
    </lineage>
</organism>
<dbReference type="OrthoDB" id="9768284at2"/>
<dbReference type="PANTHER" id="PTHR37817:SF1">
    <property type="entry name" value="N-ACETYLTRANSFERASE EIS"/>
    <property type="match status" value="1"/>
</dbReference>
<dbReference type="GO" id="GO:0034069">
    <property type="term" value="F:aminoglycoside N-acetyltransferase activity"/>
    <property type="evidence" value="ECO:0007669"/>
    <property type="project" value="TreeGrafter"/>
</dbReference>
<name>A0A4P7VNN1_9BACT</name>
<gene>
    <name evidence="1" type="ORF">E7746_02895</name>
</gene>
<protein>
    <submittedName>
        <fullName evidence="1">GNAT family N-acetyltransferase</fullName>
    </submittedName>
</protein>
<dbReference type="InterPro" id="IPR016181">
    <property type="entry name" value="Acyl_CoA_acyltransferase"/>
</dbReference>
<dbReference type="Gene3D" id="3.30.1050.10">
    <property type="entry name" value="SCP2 sterol-binding domain"/>
    <property type="match status" value="1"/>
</dbReference>
<evidence type="ECO:0000313" key="1">
    <source>
        <dbReference type="EMBL" id="QCD34898.1"/>
    </source>
</evidence>
<dbReference type="Proteomes" id="UP000297031">
    <property type="component" value="Chromosome"/>
</dbReference>
<proteinExistence type="predicted"/>
<dbReference type="RefSeq" id="WP_135947401.1">
    <property type="nucleotide sequence ID" value="NZ_CP039393.1"/>
</dbReference>
<dbReference type="AlphaFoldDB" id="A0A4P7VNN1"/>
<dbReference type="SUPFAM" id="SSF55729">
    <property type="entry name" value="Acyl-CoA N-acyltransferases (Nat)"/>
    <property type="match status" value="1"/>
</dbReference>
<dbReference type="InterPro" id="IPR036527">
    <property type="entry name" value="SCP2_sterol-bd_dom_sf"/>
</dbReference>
<keyword evidence="2" id="KW-1185">Reference proteome</keyword>
<dbReference type="GO" id="GO:0030649">
    <property type="term" value="P:aminoglycoside antibiotic catabolic process"/>
    <property type="evidence" value="ECO:0007669"/>
    <property type="project" value="TreeGrafter"/>
</dbReference>
<accession>A0A4P7VNN1</accession>
<dbReference type="KEGG" id="mgod:E7746_02895"/>
<dbReference type="Gene3D" id="3.40.630.30">
    <property type="match status" value="1"/>
</dbReference>
<dbReference type="Pfam" id="PF13527">
    <property type="entry name" value="Acetyltransf_9"/>
    <property type="match status" value="1"/>
</dbReference>
<keyword evidence="1" id="KW-0808">Transferase</keyword>
<sequence>MNKKDAVKKIWRESFDDSEQYVDMFFSRIYRDDDAMLLVDNGIPSSSLLLQRYAMNFHGVTVSIGYVCGAATIKDARCHGLMHRLMSDALRESYRRGDVLCSLIPANEWLFHYYGHQGFSPVFYVDVERYTSMHTFRHSGKYFRFEDVDSDDAYDFFNTMMRQRPCCVQHSREQYDWILMDNSIDSGTVLGIVDGMDNIAALAFVVSHDGIALVKDVLAVDNDARDAILEEIHNLYADMPVTVLGYYTPGREELVARGMARIVNAFRCLEIIASVYPRLKLVMRLCDSIVPENSHVYRIHDGLCEIDDDYEGQCDFDIDIEVLTSIIFGNDVTRRLLDFPATRPFISLMLD</sequence>
<reference evidence="1 2" key="1">
    <citation type="submission" date="2019-02" db="EMBL/GenBank/DDBJ databases">
        <title>Isolation and identification of novel species under the genus Muribaculum.</title>
        <authorList>
            <person name="Miyake S."/>
            <person name="Ding Y."/>
            <person name="Low A."/>
            <person name="Soh M."/>
            <person name="Seedorf H."/>
        </authorList>
    </citation>
    <scope>NUCLEOTIDE SEQUENCE [LARGE SCALE GENOMIC DNA]</scope>
    <source>
        <strain evidence="1 2">TLL-A4</strain>
    </source>
</reference>